<accession>A0A1Y3G5E9</accession>
<protein>
    <submittedName>
        <fullName evidence="4">Beta-lactamase</fullName>
    </submittedName>
</protein>
<name>A0A1Y3G5E9_9PROT</name>
<dbReference type="Pfam" id="PF11954">
    <property type="entry name" value="DUF3471"/>
    <property type="match status" value="1"/>
</dbReference>
<evidence type="ECO:0000313" key="4">
    <source>
        <dbReference type="EMBL" id="OUJ05711.1"/>
    </source>
</evidence>
<dbReference type="InterPro" id="IPR001466">
    <property type="entry name" value="Beta-lactam-related"/>
</dbReference>
<sequence>MFHSQVFSTLRQQQTKVKQRAGAAMQCGTLAALMLALGGASVQAATPSLPDGLTEQQIDDVVSKAQKAFDVPGIAVGVIHDGKIVFAKGYGRRGDNEKSEKVDPNTLFAIGSNSKEFTATALATLVDEGKLKWTDRVNDVMPEFKVSDPWITREFRVSDLLTHHSGMGLGAGDMMLFSHSTFTRKEVLAALPYMPFTGRFRADYAYNNLLYVVAGALVEKISGQTWEHYVQTHLIDAAGLPACQSTFPVKGQTDVAAGQGSDGVLPDRATLEPVAVAPAGGVWCSVNGMNRWVQTLLNGGKTVEGRKIISLAQRDALWAPSALIPVPDSGTKTQSHFRAYGYGWFMEDFYGLKRVWHTGTISGMVSYVSMLPEKKSGLVVLTNHYANSATAAIALTMSSLIATGKSADWVAYWQDETKKAQDKAAKEASTTGPGSPARPFISVPVSDLKDYVGLYHDAWRGDIHLSLKGNDLVMTFGKADGLSGTLSALPHDLFVAKWQNRAEDAEDDSYVQFERDTSGKVTGFHMQVVGSDFSFDAQDLHPLKVSAQ</sequence>
<keyword evidence="1" id="KW-0732">Signal</keyword>
<dbReference type="Pfam" id="PF00144">
    <property type="entry name" value="Beta-lactamase"/>
    <property type="match status" value="1"/>
</dbReference>
<dbReference type="EMBL" id="JOPG01000017">
    <property type="protein sequence ID" value="OUJ05711.1"/>
    <property type="molecule type" value="Genomic_DNA"/>
</dbReference>
<dbReference type="OrthoDB" id="5377981at2"/>
<feature type="signal peptide" evidence="1">
    <location>
        <begin position="1"/>
        <end position="44"/>
    </location>
</feature>
<gene>
    <name evidence="4" type="ORF">HK23_04050</name>
</gene>
<comment type="caution">
    <text evidence="4">The sequence shown here is derived from an EMBL/GenBank/DDBJ whole genome shotgun (WGS) entry which is preliminary data.</text>
</comment>
<feature type="domain" description="Peptidase S12 Pab87-related C-terminal" evidence="3">
    <location>
        <begin position="441"/>
        <end position="540"/>
    </location>
</feature>
<evidence type="ECO:0000259" key="3">
    <source>
        <dbReference type="Pfam" id="PF11954"/>
    </source>
</evidence>
<proteinExistence type="predicted"/>
<dbReference type="PANTHER" id="PTHR46825:SF15">
    <property type="entry name" value="BETA-LACTAMASE-RELATED DOMAIN-CONTAINING PROTEIN"/>
    <property type="match status" value="1"/>
</dbReference>
<dbReference type="InterPro" id="IPR021860">
    <property type="entry name" value="Peptidase_S12_Pab87-rel_C"/>
</dbReference>
<evidence type="ECO:0000259" key="2">
    <source>
        <dbReference type="Pfam" id="PF00144"/>
    </source>
</evidence>
<reference evidence="5" key="1">
    <citation type="submission" date="2014-06" db="EMBL/GenBank/DDBJ databases">
        <authorList>
            <person name="Winans N.J."/>
            <person name="Newell P.D."/>
            <person name="Douglas A.E."/>
        </authorList>
    </citation>
    <scope>NUCLEOTIDE SEQUENCE [LARGE SCALE GENOMIC DNA]</scope>
    <source>
        <strain evidence="5">DsW_057</strain>
    </source>
</reference>
<feature type="chain" id="PRO_5013073596" evidence="1">
    <location>
        <begin position="45"/>
        <end position="548"/>
    </location>
</feature>
<dbReference type="Gene3D" id="2.40.128.600">
    <property type="match status" value="1"/>
</dbReference>
<dbReference type="SUPFAM" id="SSF56601">
    <property type="entry name" value="beta-lactamase/transpeptidase-like"/>
    <property type="match status" value="1"/>
</dbReference>
<dbReference type="Gene3D" id="3.40.710.10">
    <property type="entry name" value="DD-peptidase/beta-lactamase superfamily"/>
    <property type="match status" value="1"/>
</dbReference>
<dbReference type="Proteomes" id="UP000242683">
    <property type="component" value="Unassembled WGS sequence"/>
</dbReference>
<dbReference type="InterPro" id="IPR050491">
    <property type="entry name" value="AmpC-like"/>
</dbReference>
<dbReference type="PANTHER" id="PTHR46825">
    <property type="entry name" value="D-ALANYL-D-ALANINE-CARBOXYPEPTIDASE/ENDOPEPTIDASE AMPH"/>
    <property type="match status" value="1"/>
</dbReference>
<dbReference type="AlphaFoldDB" id="A0A1Y3G5E9"/>
<dbReference type="RefSeq" id="WP_086653526.1">
    <property type="nucleotide sequence ID" value="NZ_JOPG01000017.1"/>
</dbReference>
<feature type="domain" description="Beta-lactamase-related" evidence="2">
    <location>
        <begin position="59"/>
        <end position="387"/>
    </location>
</feature>
<dbReference type="InterPro" id="IPR012338">
    <property type="entry name" value="Beta-lactam/transpept-like"/>
</dbReference>
<evidence type="ECO:0000256" key="1">
    <source>
        <dbReference type="SAM" id="SignalP"/>
    </source>
</evidence>
<organism evidence="4 5">
    <name type="scientific">Acetobacter malorum</name>
    <dbReference type="NCBI Taxonomy" id="178901"/>
    <lineage>
        <taxon>Bacteria</taxon>
        <taxon>Pseudomonadati</taxon>
        <taxon>Pseudomonadota</taxon>
        <taxon>Alphaproteobacteria</taxon>
        <taxon>Acetobacterales</taxon>
        <taxon>Acetobacteraceae</taxon>
        <taxon>Acetobacter</taxon>
    </lineage>
</organism>
<evidence type="ECO:0000313" key="5">
    <source>
        <dbReference type="Proteomes" id="UP000242683"/>
    </source>
</evidence>